<dbReference type="InterPro" id="IPR023415">
    <property type="entry name" value="LDLR_class-A_CS"/>
</dbReference>
<keyword evidence="2" id="KW-0964">Secreted</keyword>
<evidence type="ECO:0000256" key="3">
    <source>
        <dbReference type="ARBA" id="ARBA00022852"/>
    </source>
</evidence>
<feature type="disulfide bond" evidence="5">
    <location>
        <begin position="138"/>
        <end position="153"/>
    </location>
</feature>
<feature type="compositionally biased region" description="Basic and acidic residues" evidence="6">
    <location>
        <begin position="222"/>
        <end position="342"/>
    </location>
</feature>
<keyword evidence="4 5" id="KW-1015">Disulfide bond</keyword>
<feature type="disulfide bond" evidence="5">
    <location>
        <begin position="402"/>
        <end position="414"/>
    </location>
</feature>
<dbReference type="GO" id="GO:0005576">
    <property type="term" value="C:extracellular region"/>
    <property type="evidence" value="ECO:0007669"/>
    <property type="project" value="UniProtKB-SubCell"/>
</dbReference>
<comment type="caution">
    <text evidence="7">The sequence shown here is derived from an EMBL/GenBank/DDBJ whole genome shotgun (WGS) entry which is preliminary data.</text>
</comment>
<comment type="subcellular location">
    <subcellularLocation>
        <location evidence="1">Secreted</location>
    </subcellularLocation>
</comment>
<evidence type="ECO:0000256" key="2">
    <source>
        <dbReference type="ARBA" id="ARBA00022525"/>
    </source>
</evidence>
<dbReference type="SUPFAM" id="SSF57424">
    <property type="entry name" value="LDL receptor-like module"/>
    <property type="match status" value="4"/>
</dbReference>
<accession>A0A8S1HNH7</accession>
<feature type="disulfide bond" evidence="5">
    <location>
        <begin position="409"/>
        <end position="427"/>
    </location>
</feature>
<dbReference type="PANTHER" id="PTHR45742">
    <property type="entry name" value="COMPLEMENT COMPONENT C6"/>
    <property type="match status" value="1"/>
</dbReference>
<evidence type="ECO:0000256" key="1">
    <source>
        <dbReference type="ARBA" id="ARBA00004613"/>
    </source>
</evidence>
<feature type="disulfide bond" evidence="5">
    <location>
        <begin position="421"/>
        <end position="436"/>
    </location>
</feature>
<feature type="disulfide bond" evidence="5">
    <location>
        <begin position="25"/>
        <end position="43"/>
    </location>
</feature>
<keyword evidence="3" id="KW-0204">Cytolysis</keyword>
<feature type="disulfide bond" evidence="5">
    <location>
        <begin position="178"/>
        <end position="190"/>
    </location>
</feature>
<evidence type="ECO:0000256" key="4">
    <source>
        <dbReference type="ARBA" id="ARBA00023157"/>
    </source>
</evidence>
<dbReference type="CDD" id="cd00112">
    <property type="entry name" value="LDLa"/>
    <property type="match status" value="4"/>
</dbReference>
<dbReference type="OrthoDB" id="664115at2759"/>
<comment type="caution">
    <text evidence="5">Lacks conserved residue(s) required for the propagation of feature annotation.</text>
</comment>
<feature type="disulfide bond" evidence="5">
    <location>
        <begin position="197"/>
        <end position="212"/>
    </location>
</feature>
<feature type="disulfide bond" evidence="5">
    <location>
        <begin position="37"/>
        <end position="52"/>
    </location>
</feature>
<dbReference type="EMBL" id="CAJGYM010000082">
    <property type="protein sequence ID" value="CAD6196915.1"/>
    <property type="molecule type" value="Genomic_DNA"/>
</dbReference>
<evidence type="ECO:0000313" key="8">
    <source>
        <dbReference type="Proteomes" id="UP000835052"/>
    </source>
</evidence>
<dbReference type="GO" id="GO:0031640">
    <property type="term" value="P:killing of cells of another organism"/>
    <property type="evidence" value="ECO:0007669"/>
    <property type="project" value="UniProtKB-KW"/>
</dbReference>
<name>A0A8S1HNH7_9PELO</name>
<reference evidence="7" key="1">
    <citation type="submission" date="2020-10" db="EMBL/GenBank/DDBJ databases">
        <authorList>
            <person name="Kikuchi T."/>
        </authorList>
    </citation>
    <scope>NUCLEOTIDE SEQUENCE</scope>
    <source>
        <strain evidence="7">NKZ352</strain>
    </source>
</reference>
<feature type="disulfide bond" evidence="5">
    <location>
        <begin position="18"/>
        <end position="30"/>
    </location>
</feature>
<dbReference type="PRINTS" id="PR00261">
    <property type="entry name" value="LDLRECEPTOR"/>
</dbReference>
<proteinExistence type="predicted"/>
<feature type="compositionally biased region" description="Low complexity" evidence="6">
    <location>
        <begin position="98"/>
        <end position="111"/>
    </location>
</feature>
<feature type="disulfide bond" evidence="5">
    <location>
        <begin position="185"/>
        <end position="203"/>
    </location>
</feature>
<evidence type="ECO:0000256" key="5">
    <source>
        <dbReference type="PROSITE-ProRule" id="PRU00124"/>
    </source>
</evidence>
<dbReference type="Gene3D" id="4.10.400.10">
    <property type="entry name" value="Low-density Lipoprotein Receptor"/>
    <property type="match status" value="4"/>
</dbReference>
<feature type="compositionally biased region" description="Low complexity" evidence="6">
    <location>
        <begin position="77"/>
        <end position="86"/>
    </location>
</feature>
<feature type="region of interest" description="Disordered" evidence="6">
    <location>
        <begin position="149"/>
        <end position="178"/>
    </location>
</feature>
<dbReference type="PANTHER" id="PTHR45742:SF8">
    <property type="entry name" value="FLOCCULATION PROTEIN FLO11"/>
    <property type="match status" value="1"/>
</dbReference>
<dbReference type="SMART" id="SM00192">
    <property type="entry name" value="LDLa"/>
    <property type="match status" value="4"/>
</dbReference>
<dbReference type="InterPro" id="IPR036055">
    <property type="entry name" value="LDL_receptor-like_sf"/>
</dbReference>
<gene>
    <name evidence="7" type="ORF">CAUJ_LOCUS12826</name>
</gene>
<feature type="region of interest" description="Disordered" evidence="6">
    <location>
        <begin position="77"/>
        <end position="111"/>
    </location>
</feature>
<dbReference type="PROSITE" id="PS01209">
    <property type="entry name" value="LDLRA_1"/>
    <property type="match status" value="3"/>
</dbReference>
<feature type="compositionally biased region" description="Low complexity" evidence="6">
    <location>
        <begin position="165"/>
        <end position="175"/>
    </location>
</feature>
<evidence type="ECO:0000313" key="7">
    <source>
        <dbReference type="EMBL" id="CAD6196915.1"/>
    </source>
</evidence>
<protein>
    <submittedName>
        <fullName evidence="7">Uncharacterized protein</fullName>
    </submittedName>
</protein>
<keyword evidence="8" id="KW-1185">Reference proteome</keyword>
<evidence type="ECO:0000256" key="6">
    <source>
        <dbReference type="SAM" id="MobiDB-lite"/>
    </source>
</evidence>
<dbReference type="Proteomes" id="UP000835052">
    <property type="component" value="Unassembled WGS sequence"/>
</dbReference>
<sequence>MELQISGNEKRSVAAENCGAEEFHCKSGECIAADKKCNRHYDCADGSDETTCDYYLAVQKYHEQNQNNESNDINSAQPVAQAAQAPELERHGVHHASHSQSSQHSTEASAQPEKQCTDQEFRCPYLEVVKCFHYDKLCDGHDDCGDGSDETNCDSTEDDVDGAFPAPSASSSVSSGQCTPQQFRCHSGRCIDLSLHCNRKYDCDDGTDETECEYFKAASQPRTDEREEELKRREQELERREQEERRREEEERRREHDERRREEEEKQRNGEGARRQQEEQRRNGDDARRQQEEQRREEEEKRRNGDDARRQHEERLRQSEEARRRHEDEVRRREEERRRHEQQQPQPQQRHPAQPAPQPQPQQHAQQHSQQHVQQQQQTQEQQRVSAEIVFRDEYDEESTGCLEHEFQCAIGECIDRRRVCDTRPDCLDSSDELNCSEKVAPAHPPTLPPVPTHNHIGTPFSEFFSLEWKSLAYGSEEEMATA</sequence>
<feature type="compositionally biased region" description="Acidic residues" evidence="6">
    <location>
        <begin position="149"/>
        <end position="161"/>
    </location>
</feature>
<dbReference type="Pfam" id="PF00057">
    <property type="entry name" value="Ldl_recept_a"/>
    <property type="match status" value="4"/>
</dbReference>
<dbReference type="PROSITE" id="PS50068">
    <property type="entry name" value="LDLRA_2"/>
    <property type="match status" value="4"/>
</dbReference>
<dbReference type="AlphaFoldDB" id="A0A8S1HNH7"/>
<feature type="compositionally biased region" description="Low complexity" evidence="6">
    <location>
        <begin position="343"/>
        <end position="353"/>
    </location>
</feature>
<dbReference type="InterPro" id="IPR002172">
    <property type="entry name" value="LDrepeatLR_classA_rpt"/>
</dbReference>
<feature type="region of interest" description="Disordered" evidence="6">
    <location>
        <begin position="217"/>
        <end position="385"/>
    </location>
</feature>
<feature type="compositionally biased region" description="Low complexity" evidence="6">
    <location>
        <begin position="361"/>
        <end position="384"/>
    </location>
</feature>
<organism evidence="7 8">
    <name type="scientific">Caenorhabditis auriculariae</name>
    <dbReference type="NCBI Taxonomy" id="2777116"/>
    <lineage>
        <taxon>Eukaryota</taxon>
        <taxon>Metazoa</taxon>
        <taxon>Ecdysozoa</taxon>
        <taxon>Nematoda</taxon>
        <taxon>Chromadorea</taxon>
        <taxon>Rhabditida</taxon>
        <taxon>Rhabditina</taxon>
        <taxon>Rhabditomorpha</taxon>
        <taxon>Rhabditoidea</taxon>
        <taxon>Rhabditidae</taxon>
        <taxon>Peloderinae</taxon>
        <taxon>Caenorhabditis</taxon>
    </lineage>
</organism>